<evidence type="ECO:0000256" key="1">
    <source>
        <dbReference type="ARBA" id="ARBA00004370"/>
    </source>
</evidence>
<keyword evidence="4 6" id="KW-1133">Transmembrane helix</keyword>
<accession>A0A814HWC0</accession>
<dbReference type="GO" id="GO:0016020">
    <property type="term" value="C:membrane"/>
    <property type="evidence" value="ECO:0007669"/>
    <property type="project" value="UniProtKB-SubCell"/>
</dbReference>
<dbReference type="EMBL" id="CAJNOR010000824">
    <property type="protein sequence ID" value="CAF1015466.1"/>
    <property type="molecule type" value="Genomic_DNA"/>
</dbReference>
<comment type="similarity">
    <text evidence="2">Belongs to the CD225/Dispanin family.</text>
</comment>
<dbReference type="Proteomes" id="UP000663852">
    <property type="component" value="Unassembled WGS sequence"/>
</dbReference>
<evidence type="ECO:0000256" key="4">
    <source>
        <dbReference type="ARBA" id="ARBA00022989"/>
    </source>
</evidence>
<protein>
    <submittedName>
        <fullName evidence="8">Uncharacterized protein</fullName>
    </submittedName>
</protein>
<evidence type="ECO:0000256" key="3">
    <source>
        <dbReference type="ARBA" id="ARBA00022692"/>
    </source>
</evidence>
<organism evidence="8 9">
    <name type="scientific">Adineta ricciae</name>
    <name type="common">Rotifer</name>
    <dbReference type="NCBI Taxonomy" id="249248"/>
    <lineage>
        <taxon>Eukaryota</taxon>
        <taxon>Metazoa</taxon>
        <taxon>Spiralia</taxon>
        <taxon>Gnathifera</taxon>
        <taxon>Rotifera</taxon>
        <taxon>Eurotatoria</taxon>
        <taxon>Bdelloidea</taxon>
        <taxon>Adinetida</taxon>
        <taxon>Adinetidae</taxon>
        <taxon>Adineta</taxon>
    </lineage>
</organism>
<dbReference type="Pfam" id="PF04505">
    <property type="entry name" value="CD225"/>
    <property type="match status" value="1"/>
</dbReference>
<reference evidence="8" key="1">
    <citation type="submission" date="2021-02" db="EMBL/GenBank/DDBJ databases">
        <authorList>
            <person name="Nowell W R."/>
        </authorList>
    </citation>
    <scope>NUCLEOTIDE SEQUENCE</scope>
</reference>
<proteinExistence type="inferred from homology"/>
<dbReference type="EMBL" id="CAJNOJ010000008">
    <property type="protein sequence ID" value="CAF0769174.1"/>
    <property type="molecule type" value="Genomic_DNA"/>
</dbReference>
<dbReference type="AlphaFoldDB" id="A0A814HWC0"/>
<keyword evidence="9" id="KW-1185">Reference proteome</keyword>
<evidence type="ECO:0000256" key="5">
    <source>
        <dbReference type="ARBA" id="ARBA00023136"/>
    </source>
</evidence>
<evidence type="ECO:0000313" key="8">
    <source>
        <dbReference type="EMBL" id="CAF1015466.1"/>
    </source>
</evidence>
<dbReference type="InterPro" id="IPR007593">
    <property type="entry name" value="CD225/Dispanin_fam"/>
</dbReference>
<comment type="caution">
    <text evidence="8">The sequence shown here is derived from an EMBL/GenBank/DDBJ whole genome shotgun (WGS) entry which is preliminary data.</text>
</comment>
<evidence type="ECO:0000313" key="9">
    <source>
        <dbReference type="Proteomes" id="UP000663828"/>
    </source>
</evidence>
<gene>
    <name evidence="7" type="ORF">EDS130_LOCUS3209</name>
    <name evidence="8" type="ORF">XAT740_LOCUS13950</name>
</gene>
<keyword evidence="3 6" id="KW-0812">Transmembrane</keyword>
<keyword evidence="5 6" id="KW-0472">Membrane</keyword>
<feature type="transmembrane region" description="Helical" evidence="6">
    <location>
        <begin position="105"/>
        <end position="129"/>
    </location>
</feature>
<evidence type="ECO:0000313" key="7">
    <source>
        <dbReference type="EMBL" id="CAF0769174.1"/>
    </source>
</evidence>
<comment type="subcellular location">
    <subcellularLocation>
        <location evidence="1">Membrane</location>
    </subcellularLocation>
</comment>
<sequence length="134" mass="15040">MFSSQACSIFHSHPKLTSCHWSSPGRSITNERGSTSLGYEQSRQSSAQLFVNKKAHPKRHLLCAFIATILFLPTGLGAIYFASKSWKCQCHGHYEQALIYSNRSFSWAVATCVIALFLYLTVGLFIVICKSRPY</sequence>
<evidence type="ECO:0000256" key="6">
    <source>
        <dbReference type="SAM" id="Phobius"/>
    </source>
</evidence>
<dbReference type="Proteomes" id="UP000663828">
    <property type="component" value="Unassembled WGS sequence"/>
</dbReference>
<name>A0A814HWC0_ADIRI</name>
<feature type="transmembrane region" description="Helical" evidence="6">
    <location>
        <begin position="61"/>
        <end position="82"/>
    </location>
</feature>
<evidence type="ECO:0000256" key="2">
    <source>
        <dbReference type="ARBA" id="ARBA00006843"/>
    </source>
</evidence>